<accession>A0A7C9CHB4</accession>
<organism evidence="1">
    <name type="scientific">Opuntia streptacantha</name>
    <name type="common">Prickly pear cactus</name>
    <name type="synonym">Opuntia cardona</name>
    <dbReference type="NCBI Taxonomy" id="393608"/>
    <lineage>
        <taxon>Eukaryota</taxon>
        <taxon>Viridiplantae</taxon>
        <taxon>Streptophyta</taxon>
        <taxon>Embryophyta</taxon>
        <taxon>Tracheophyta</taxon>
        <taxon>Spermatophyta</taxon>
        <taxon>Magnoliopsida</taxon>
        <taxon>eudicotyledons</taxon>
        <taxon>Gunneridae</taxon>
        <taxon>Pentapetalae</taxon>
        <taxon>Caryophyllales</taxon>
        <taxon>Cactineae</taxon>
        <taxon>Cactaceae</taxon>
        <taxon>Opuntioideae</taxon>
        <taxon>Opuntia</taxon>
    </lineage>
</organism>
<reference evidence="1" key="1">
    <citation type="journal article" date="2013" name="J. Plant Res.">
        <title>Effect of fungi and light on seed germination of three Opuntia species from semiarid lands of central Mexico.</title>
        <authorList>
            <person name="Delgado-Sanchez P."/>
            <person name="Jimenez-Bremont J.F."/>
            <person name="Guerrero-Gonzalez Mde L."/>
            <person name="Flores J."/>
        </authorList>
    </citation>
    <scope>NUCLEOTIDE SEQUENCE</scope>
    <source>
        <tissue evidence="1">Cladode</tissue>
    </source>
</reference>
<proteinExistence type="predicted"/>
<name>A0A7C9CHB4_OPUST</name>
<dbReference type="EMBL" id="GISG01013687">
    <property type="protein sequence ID" value="MBA4616907.1"/>
    <property type="molecule type" value="Transcribed_RNA"/>
</dbReference>
<dbReference type="AlphaFoldDB" id="A0A7C9CHB4"/>
<protein>
    <submittedName>
        <fullName evidence="1">Uncharacterized protein</fullName>
    </submittedName>
</protein>
<sequence length="440" mass="49698">MLSKQLVKDDHPKVYALTKFKFILTFGTIDQMEASLANHVMLDKWFCEVKKWDIYEVCDTRRVWIEVFGVPPHGWNQQNFENIASIWGKFVCLETPIEDTISFESMRILIDSDRLQTIEGHLLLHLGDAGYRIKVKEASYSFQINPQFIVPDNSSPREVRATNKASQEVQVLGTDVVVCDERDTCHWPTTNRLEDANSDGAARASTDFEFADRNAHHLHMNRKSPSRSFESRTKTAQFSQNGFSEEIVKHSQKEAESQYIKNNDHEIKLAAEQRKCLGSEVPPSFTNPNSQVNEPAVPPGFETQIVEGCDETSAPPGFEVLQPIVPSPSQKIKTKEYQNEGLSRRLTRSQSKKGLVSTERNHKNVSIVASVDGSTDVGPHSNKSSKTTESMAKLAWESLEVGEILGVKVIGKKDIALKRITSTLKKERKVRKVREAQKTK</sequence>
<reference evidence="1" key="2">
    <citation type="submission" date="2020-07" db="EMBL/GenBank/DDBJ databases">
        <authorList>
            <person name="Vera ALvarez R."/>
            <person name="Arias-Moreno D.M."/>
            <person name="Jimenez-Jacinto V."/>
            <person name="Jimenez-Bremont J.F."/>
            <person name="Swaminathan K."/>
            <person name="Moose S.P."/>
            <person name="Guerrero-Gonzalez M.L."/>
            <person name="Marino-Ramirez L."/>
            <person name="Landsman D."/>
            <person name="Rodriguez-Kessler M."/>
            <person name="Delgado-Sanchez P."/>
        </authorList>
    </citation>
    <scope>NUCLEOTIDE SEQUENCE</scope>
    <source>
        <tissue evidence="1">Cladode</tissue>
    </source>
</reference>
<dbReference type="EMBL" id="GISG01013685">
    <property type="protein sequence ID" value="MBA4616905.1"/>
    <property type="molecule type" value="Transcribed_RNA"/>
</dbReference>
<evidence type="ECO:0000313" key="1">
    <source>
        <dbReference type="EMBL" id="MBA4616907.1"/>
    </source>
</evidence>